<dbReference type="InterPro" id="IPR010905">
    <property type="entry name" value="Glyco_hydro_88"/>
</dbReference>
<dbReference type="Proteomes" id="UP000285013">
    <property type="component" value="Unassembled WGS sequence"/>
</dbReference>
<feature type="binding site" evidence="4">
    <location>
        <position position="237"/>
    </location>
    <ligand>
        <name>substrate</name>
    </ligand>
</feature>
<dbReference type="AlphaFoldDB" id="A0A415N240"/>
<evidence type="ECO:0000256" key="3">
    <source>
        <dbReference type="PIRSR" id="PIRSR610905-1"/>
    </source>
</evidence>
<feature type="binding site" evidence="4">
    <location>
        <position position="249"/>
    </location>
    <ligand>
        <name>substrate</name>
    </ligand>
</feature>
<evidence type="ECO:0000256" key="4">
    <source>
        <dbReference type="PIRSR" id="PIRSR610905-2"/>
    </source>
</evidence>
<feature type="binding site" evidence="4">
    <location>
        <position position="118"/>
    </location>
    <ligand>
        <name>substrate</name>
    </ligand>
</feature>
<dbReference type="InterPro" id="IPR052369">
    <property type="entry name" value="UG_Glycosaminoglycan_Hydrolase"/>
</dbReference>
<protein>
    <submittedName>
        <fullName evidence="6">Glucuronyl hydrolase</fullName>
    </submittedName>
</protein>
<name>A0A415N240_9BACE</name>
<dbReference type="Gene3D" id="1.50.10.10">
    <property type="match status" value="1"/>
</dbReference>
<feature type="binding site" evidence="4">
    <location>
        <position position="253"/>
    </location>
    <ligand>
        <name>substrate</name>
    </ligand>
</feature>
<accession>A0A415N240</accession>
<feature type="chain" id="PRO_5019420814" evidence="5">
    <location>
        <begin position="25"/>
        <end position="406"/>
    </location>
</feature>
<evidence type="ECO:0000313" key="6">
    <source>
        <dbReference type="EMBL" id="RHL89090.1"/>
    </source>
</evidence>
<feature type="active site" description="Nucleophile" evidence="3">
    <location>
        <position position="118"/>
    </location>
</feature>
<dbReference type="GO" id="GO:0000272">
    <property type="term" value="P:polysaccharide catabolic process"/>
    <property type="evidence" value="ECO:0007669"/>
    <property type="project" value="TreeGrafter"/>
</dbReference>
<dbReference type="PANTHER" id="PTHR36845:SF1">
    <property type="entry name" value="HYDROLASE, PUTATIVE (AFU_ORTHOLOGUE AFUA_7G05090)-RELATED"/>
    <property type="match status" value="1"/>
</dbReference>
<dbReference type="EMBL" id="QRPE01000025">
    <property type="protein sequence ID" value="RHL89090.1"/>
    <property type="molecule type" value="Genomic_DNA"/>
</dbReference>
<gene>
    <name evidence="6" type="ORF">DWZ95_17805</name>
</gene>
<dbReference type="InterPro" id="IPR008928">
    <property type="entry name" value="6-hairpin_glycosidase_sf"/>
</dbReference>
<keyword evidence="1 6" id="KW-0378">Hydrolase</keyword>
<evidence type="ECO:0000256" key="2">
    <source>
        <dbReference type="ARBA" id="ARBA00038358"/>
    </source>
</evidence>
<evidence type="ECO:0000256" key="1">
    <source>
        <dbReference type="ARBA" id="ARBA00022801"/>
    </source>
</evidence>
<feature type="active site" description="Proton donor" evidence="3">
    <location>
        <position position="177"/>
    </location>
</feature>
<dbReference type="RefSeq" id="WP_118423424.1">
    <property type="nucleotide sequence ID" value="NZ_QRPE01000025.1"/>
</dbReference>
<evidence type="ECO:0000313" key="7">
    <source>
        <dbReference type="Proteomes" id="UP000285013"/>
    </source>
</evidence>
<dbReference type="GO" id="GO:0052757">
    <property type="term" value="F:chondroitin hydrolase activity"/>
    <property type="evidence" value="ECO:0007669"/>
    <property type="project" value="TreeGrafter"/>
</dbReference>
<feature type="signal peptide" evidence="5">
    <location>
        <begin position="1"/>
        <end position="24"/>
    </location>
</feature>
<organism evidence="6 7">
    <name type="scientific">Bacteroides intestinalis</name>
    <dbReference type="NCBI Taxonomy" id="329854"/>
    <lineage>
        <taxon>Bacteria</taxon>
        <taxon>Pseudomonadati</taxon>
        <taxon>Bacteroidota</taxon>
        <taxon>Bacteroidia</taxon>
        <taxon>Bacteroidales</taxon>
        <taxon>Bacteroidaceae</taxon>
        <taxon>Bacteroides</taxon>
    </lineage>
</organism>
<dbReference type="PANTHER" id="PTHR36845">
    <property type="entry name" value="HYDROLASE, PUTATIVE (AFU_ORTHOLOGUE AFUA_7G05090)-RELATED"/>
    <property type="match status" value="1"/>
</dbReference>
<dbReference type="SUPFAM" id="SSF48208">
    <property type="entry name" value="Six-hairpin glycosidases"/>
    <property type="match status" value="1"/>
</dbReference>
<dbReference type="Pfam" id="PF07470">
    <property type="entry name" value="Glyco_hydro_88"/>
    <property type="match status" value="1"/>
</dbReference>
<comment type="similarity">
    <text evidence="2">Belongs to the glycosyl hydrolase 88 family.</text>
</comment>
<comment type="caution">
    <text evidence="6">The sequence shown here is derived from an EMBL/GenBank/DDBJ whole genome shotgun (WGS) entry which is preliminary data.</text>
</comment>
<proteinExistence type="inferred from homology"/>
<dbReference type="InterPro" id="IPR012341">
    <property type="entry name" value="6hp_glycosidase-like_sf"/>
</dbReference>
<sequence>MKKKTLILAVLVIGLLLPSCSNNSNDMMSSVIEKGLKRSIEQSEFMAASLMDQPDRLPKTTEKDGTLVTSDTHWWCSGFFSGTLWMLYEATGNETLKKYAENYTMRIEKEQYALDTHDLGFMMNCSFGNGYRITGNENYKKILLQSARSLATRYNENIGVIRSWDNKPKWMYPVIIDNLMNLELLENAYKLSQDSLFDKIANSHATITITNHFRPDYSSCHVVDYDTITNKALKMDTHQGYSSTSAWARGQAWGLYGYTMMYRETQNEKYLQQAINIAKFILHHPNLPEDKIPYWDFDAPNIPDEPRDASAGAIIASALLELGQYVNDDKLSKEYQSVAAQQLRTLSSDEYLAAPQTNGGFILKHSVGNKPRNSEVDAPLTYADYYYVEALLRYKKLLQLVFRPII</sequence>
<feature type="binding site" evidence="4">
    <location>
        <position position="177"/>
    </location>
    <ligand>
        <name>substrate</name>
    </ligand>
</feature>
<keyword evidence="5" id="KW-0732">Signal</keyword>
<reference evidence="6 7" key="1">
    <citation type="submission" date="2018-08" db="EMBL/GenBank/DDBJ databases">
        <title>A genome reference for cultivated species of the human gut microbiota.</title>
        <authorList>
            <person name="Zou Y."/>
            <person name="Xue W."/>
            <person name="Luo G."/>
        </authorList>
    </citation>
    <scope>NUCLEOTIDE SEQUENCE [LARGE SCALE GENOMIC DNA]</scope>
    <source>
        <strain evidence="6 7">AF36-16BH</strain>
    </source>
</reference>
<evidence type="ECO:0000256" key="5">
    <source>
        <dbReference type="SAM" id="SignalP"/>
    </source>
</evidence>